<dbReference type="Gene3D" id="2.30.33.40">
    <property type="entry name" value="GroES chaperonin"/>
    <property type="match status" value="1"/>
</dbReference>
<dbReference type="GO" id="GO:0044183">
    <property type="term" value="F:protein folding chaperone"/>
    <property type="evidence" value="ECO:0007669"/>
    <property type="project" value="InterPro"/>
</dbReference>
<dbReference type="GO" id="GO:0005524">
    <property type="term" value="F:ATP binding"/>
    <property type="evidence" value="ECO:0007669"/>
    <property type="project" value="InterPro"/>
</dbReference>
<dbReference type="Pfam" id="PF00166">
    <property type="entry name" value="Cpn10"/>
    <property type="match status" value="1"/>
</dbReference>
<dbReference type="SUPFAM" id="SSF50129">
    <property type="entry name" value="GroES-like"/>
    <property type="match status" value="1"/>
</dbReference>
<evidence type="ECO:0000256" key="1">
    <source>
        <dbReference type="ARBA" id="ARBA00023186"/>
    </source>
</evidence>
<organism evidence="2">
    <name type="scientific">uncultured virus</name>
    <dbReference type="NCBI Taxonomy" id="340016"/>
    <lineage>
        <taxon>Viruses</taxon>
        <taxon>environmental samples</taxon>
    </lineage>
</organism>
<sequence>MKAINYYLVVEKIKQPPKKIGGLELSESQNDEERYSKGIVISVGNLVEGIKESDIIRYDKRAGHGIIYNDKLYQVIKVGDVVIVE</sequence>
<keyword evidence="1" id="KW-0143">Chaperone</keyword>
<name>A0A221S4D0_9VIRU</name>
<reference evidence="2" key="1">
    <citation type="submission" date="2016-03" db="EMBL/GenBank/DDBJ databases">
        <title>Novel chaperonins are prevalent in the virioplankton and link to viral biology and ecology.</title>
        <authorList>
            <person name="Marine R.L."/>
            <person name="Nasko D.J."/>
            <person name="Polson S.W."/>
            <person name="Wommack K.E."/>
        </authorList>
    </citation>
    <scope>NUCLEOTIDE SEQUENCE</scope>
</reference>
<evidence type="ECO:0000313" key="2">
    <source>
        <dbReference type="EMBL" id="ASN63809.1"/>
    </source>
</evidence>
<dbReference type="InterPro" id="IPR037124">
    <property type="entry name" value="Chaperonin_GroES_sf"/>
</dbReference>
<dbReference type="InterPro" id="IPR020818">
    <property type="entry name" value="Chaperonin_GroES"/>
</dbReference>
<gene>
    <name evidence="2" type="primary">groES</name>
</gene>
<proteinExistence type="predicted"/>
<dbReference type="EMBL" id="KU971215">
    <property type="protein sequence ID" value="ASN63809.1"/>
    <property type="molecule type" value="Genomic_DNA"/>
</dbReference>
<dbReference type="InterPro" id="IPR011032">
    <property type="entry name" value="GroES-like_sf"/>
</dbReference>
<accession>A0A221S4D0</accession>
<protein>
    <submittedName>
        <fullName evidence="2">Co-chaperonin GroES</fullName>
    </submittedName>
</protein>